<dbReference type="Gene3D" id="3.40.630.30">
    <property type="match status" value="1"/>
</dbReference>
<dbReference type="EMBL" id="QVQW01000015">
    <property type="protein sequence ID" value="RKU46200.1"/>
    <property type="molecule type" value="Genomic_DNA"/>
</dbReference>
<dbReference type="InterPro" id="IPR016181">
    <property type="entry name" value="Acyl_CoA_acyltransferase"/>
</dbReference>
<feature type="domain" description="N-acetyltransferase" evidence="1">
    <location>
        <begin position="80"/>
        <end position="155"/>
    </location>
</feature>
<dbReference type="GO" id="GO:0016747">
    <property type="term" value="F:acyltransferase activity, transferring groups other than amino-acyl groups"/>
    <property type="evidence" value="ECO:0007669"/>
    <property type="project" value="InterPro"/>
</dbReference>
<evidence type="ECO:0000259" key="1">
    <source>
        <dbReference type="Pfam" id="PF00583"/>
    </source>
</evidence>
<dbReference type="Pfam" id="PF00583">
    <property type="entry name" value="Acetyltransf_1"/>
    <property type="match status" value="1"/>
</dbReference>
<dbReference type="CDD" id="cd04301">
    <property type="entry name" value="NAT_SF"/>
    <property type="match status" value="1"/>
</dbReference>
<comment type="caution">
    <text evidence="2">The sequence shown here is derived from an EMBL/GenBank/DDBJ whole genome shotgun (WGS) entry which is preliminary data.</text>
</comment>
<protein>
    <recommendedName>
        <fullName evidence="1">N-acetyltransferase domain-containing protein</fullName>
    </recommendedName>
</protein>
<dbReference type="Proteomes" id="UP000275385">
    <property type="component" value="Unassembled WGS sequence"/>
</dbReference>
<dbReference type="AlphaFoldDB" id="A0A420YET0"/>
<proteinExistence type="predicted"/>
<organism evidence="2 3">
    <name type="scientific">Coniochaeta pulveracea</name>
    <dbReference type="NCBI Taxonomy" id="177199"/>
    <lineage>
        <taxon>Eukaryota</taxon>
        <taxon>Fungi</taxon>
        <taxon>Dikarya</taxon>
        <taxon>Ascomycota</taxon>
        <taxon>Pezizomycotina</taxon>
        <taxon>Sordariomycetes</taxon>
        <taxon>Sordariomycetidae</taxon>
        <taxon>Coniochaetales</taxon>
        <taxon>Coniochaetaceae</taxon>
        <taxon>Coniochaeta</taxon>
    </lineage>
</organism>
<name>A0A420YET0_9PEZI</name>
<evidence type="ECO:0000313" key="3">
    <source>
        <dbReference type="Proteomes" id="UP000275385"/>
    </source>
</evidence>
<dbReference type="STRING" id="177199.A0A420YET0"/>
<dbReference type="OrthoDB" id="2326446at2759"/>
<accession>A0A420YET0</accession>
<dbReference type="InterPro" id="IPR000182">
    <property type="entry name" value="GNAT_dom"/>
</dbReference>
<sequence length="221" mass="25373">MFDQRVSCGWRSREVRDWAKKSIEGTWCLYWLVMPSTQTSSSFLVQQHIARFPQELSPIHDTSSSTFSRPRHPSGQPFHPIGHIALSFPQLSELETLGLPTEEKTAYVSKLYVSWAVQSSGFGGTAVRATEALARNELEVQTVYLDAVEEETQMAGGWATKFYNVLGIPQPKMSNEQWYRKMGYEEFLRVEKGYFMEYPADEEGKVAKEWVPAVYFKKRLP</sequence>
<reference evidence="2 3" key="1">
    <citation type="submission" date="2018-08" db="EMBL/GenBank/DDBJ databases">
        <title>Draft genome of the lignicolous fungus Coniochaeta pulveracea.</title>
        <authorList>
            <person name="Borstlap C.J."/>
            <person name="De Witt R.N."/>
            <person name="Botha A."/>
            <person name="Volschenk H."/>
        </authorList>
    </citation>
    <scope>NUCLEOTIDE SEQUENCE [LARGE SCALE GENOMIC DNA]</scope>
    <source>
        <strain evidence="2 3">CAB683</strain>
    </source>
</reference>
<keyword evidence="3" id="KW-1185">Reference proteome</keyword>
<dbReference type="SUPFAM" id="SSF55729">
    <property type="entry name" value="Acyl-CoA N-acyltransferases (Nat)"/>
    <property type="match status" value="1"/>
</dbReference>
<gene>
    <name evidence="2" type="ORF">DL546_000946</name>
</gene>
<evidence type="ECO:0000313" key="2">
    <source>
        <dbReference type="EMBL" id="RKU46200.1"/>
    </source>
</evidence>